<accession>A0ACD4RDK4</accession>
<dbReference type="EMBL" id="CP126116">
    <property type="protein sequence ID" value="WHZ58486.1"/>
    <property type="molecule type" value="Genomic_DNA"/>
</dbReference>
<organism evidence="1 2">
    <name type="scientific">Metabacillus hrfriensis</name>
    <dbReference type="NCBI Taxonomy" id="3048891"/>
    <lineage>
        <taxon>Bacteria</taxon>
        <taxon>Bacillati</taxon>
        <taxon>Bacillota</taxon>
        <taxon>Bacilli</taxon>
        <taxon>Bacillales</taxon>
        <taxon>Bacillaceae</taxon>
        <taxon>Metabacillus</taxon>
    </lineage>
</organism>
<evidence type="ECO:0000313" key="1">
    <source>
        <dbReference type="EMBL" id="WHZ58486.1"/>
    </source>
</evidence>
<keyword evidence="1" id="KW-0808">Transferase</keyword>
<name>A0ACD4RDK4_9BACI</name>
<proteinExistence type="predicted"/>
<sequence>MERNYAIDFIKFFAIFAVVVIHTFPLDSQIGLFILDNLSRFAVPFFFAASGYLFGIKIVYTSESVVYFKKYVIKIVKIYVCWLIFYTIYDVLVIYLSDSNVNQKLIKYFDEFTMLNLLYYGKGTSGYQLWFLTSLIWSIIIVFIFFRLKKINVLLTLCFISNLIGLFGQSYSMFYKIPLSTRDAIFFGLFYTTLGFCFAFHSQFMKPLKINKNIYLYLFFVFSVLQVMEGYILEKILSGSHGEYFLSTIFLTVFLFSFALNNKQLGKGLFLTKIGSNALGIYIIHVFFIKIIDLGLNILELKNITENLVWTQLYTLFIFVISYVAYSFLQYLKQAFRG</sequence>
<gene>
    <name evidence="1" type="ORF">QLQ22_03830</name>
</gene>
<keyword evidence="1" id="KW-0012">Acyltransferase</keyword>
<dbReference type="Proteomes" id="UP001226091">
    <property type="component" value="Chromosome"/>
</dbReference>
<dbReference type="EC" id="2.3.1.-" evidence="1"/>
<keyword evidence="2" id="KW-1185">Reference proteome</keyword>
<evidence type="ECO:0000313" key="2">
    <source>
        <dbReference type="Proteomes" id="UP001226091"/>
    </source>
</evidence>
<reference evidence="2" key="1">
    <citation type="journal article" date="2025" name="Aquaculture">
        <title>Assessment of the bioflocculant production and safety properties of Metabacillus hrfriensis sp. nov. based on phenotypic and whole-genome sequencing analysis.</title>
        <authorList>
            <person name="Zhang R."/>
            <person name="Zhao Z."/>
            <person name="Luo L."/>
            <person name="Wang S."/>
            <person name="Guo K."/>
            <person name="Xu W."/>
        </authorList>
    </citation>
    <scope>NUCLEOTIDE SEQUENCE [LARGE SCALE GENOMIC DNA]</scope>
    <source>
        <strain evidence="2">CT-WN-B3</strain>
    </source>
</reference>
<protein>
    <submittedName>
        <fullName evidence="1">Acyltransferase</fullName>
        <ecNumber evidence="1">2.3.1.-</ecNumber>
    </submittedName>
</protein>